<dbReference type="SUPFAM" id="SSF48726">
    <property type="entry name" value="Immunoglobulin"/>
    <property type="match status" value="4"/>
</dbReference>
<dbReference type="Pfam" id="PF07679">
    <property type="entry name" value="I-set"/>
    <property type="match status" value="2"/>
</dbReference>
<dbReference type="SMART" id="SM00409">
    <property type="entry name" value="IG"/>
    <property type="match status" value="2"/>
</dbReference>
<proteinExistence type="predicted"/>
<dbReference type="InterPro" id="IPR036179">
    <property type="entry name" value="Ig-like_dom_sf"/>
</dbReference>
<name>A0A914XE33_9BILA</name>
<feature type="domain" description="Ig-like" evidence="1">
    <location>
        <begin position="88"/>
        <end position="179"/>
    </location>
</feature>
<protein>
    <submittedName>
        <fullName evidence="3">Ig-like domain-containing protein</fullName>
    </submittedName>
</protein>
<dbReference type="AlphaFoldDB" id="A0A914XE33"/>
<dbReference type="Gene3D" id="2.60.40.10">
    <property type="entry name" value="Immunoglobulins"/>
    <property type="match status" value="3"/>
</dbReference>
<accession>A0A914XE33</accession>
<organism evidence="2 3">
    <name type="scientific">Plectus sambesii</name>
    <dbReference type="NCBI Taxonomy" id="2011161"/>
    <lineage>
        <taxon>Eukaryota</taxon>
        <taxon>Metazoa</taxon>
        <taxon>Ecdysozoa</taxon>
        <taxon>Nematoda</taxon>
        <taxon>Chromadorea</taxon>
        <taxon>Plectida</taxon>
        <taxon>Plectina</taxon>
        <taxon>Plectoidea</taxon>
        <taxon>Plectidae</taxon>
        <taxon>Plectus</taxon>
    </lineage>
</organism>
<evidence type="ECO:0000313" key="3">
    <source>
        <dbReference type="WBParaSite" id="PSAMB.scaffold7604size7390.g30313.t1"/>
    </source>
</evidence>
<dbReference type="InterPro" id="IPR013098">
    <property type="entry name" value="Ig_I-set"/>
</dbReference>
<keyword evidence="2" id="KW-1185">Reference proteome</keyword>
<dbReference type="PANTHER" id="PTHR47633">
    <property type="entry name" value="IMMUNOGLOBULIN"/>
    <property type="match status" value="1"/>
</dbReference>
<dbReference type="FunFam" id="2.60.40.10:FF:002429">
    <property type="entry name" value="KETtiN (Drosophila actin-binding) homolog"/>
    <property type="match status" value="1"/>
</dbReference>
<dbReference type="InterPro" id="IPR003599">
    <property type="entry name" value="Ig_sub"/>
</dbReference>
<dbReference type="PROSITE" id="PS50835">
    <property type="entry name" value="IG_LIKE"/>
    <property type="match status" value="2"/>
</dbReference>
<dbReference type="InterPro" id="IPR007110">
    <property type="entry name" value="Ig-like_dom"/>
</dbReference>
<evidence type="ECO:0000313" key="2">
    <source>
        <dbReference type="Proteomes" id="UP000887566"/>
    </source>
</evidence>
<evidence type="ECO:0000259" key="1">
    <source>
        <dbReference type="PROSITE" id="PS50835"/>
    </source>
</evidence>
<feature type="domain" description="Ig-like" evidence="1">
    <location>
        <begin position="351"/>
        <end position="403"/>
    </location>
</feature>
<dbReference type="Proteomes" id="UP000887566">
    <property type="component" value="Unplaced"/>
</dbReference>
<sequence>MLKDFGYVSLTLNPTYPEDMGTYTCLLTNRFGQAQSSAGLTCIGVEAMLLDTQHADSLQRIGYLEGQSVHIGPLSQDRPEEFQSMEQPRFARQLVEAVQVGESQPVHLEARLLPASDPKMTIEWYHNGRPLTAAHRFRPMFDFGYVALDILYAYPEDSGTYTVVARNQLGEAQSQTQLAVGSKKSLYLDPQHPEGLERIQQLESARGTSRQQTPDRQCTGPPRFIGALADQQLREDQNLHIELKVDPVHDPTMLIEWYVNGRPLLTGSRVKTQFDFGFLSADIKGVIAEDSGEYTIRAVNAMGDVSVSCLIEVVPKAAIYSDTHHQESLSKIRQLENAEKYGRMEISDGGPQTAPVFVQPLPNQIDPVPESGALHLECQVKPVSDNSLKIEWLRDGRPIPAGT</sequence>
<reference evidence="3" key="1">
    <citation type="submission" date="2022-11" db="UniProtKB">
        <authorList>
            <consortium name="WormBaseParasite"/>
        </authorList>
    </citation>
    <scope>IDENTIFICATION</scope>
</reference>
<dbReference type="WBParaSite" id="PSAMB.scaffold7604size7390.g30313.t1">
    <property type="protein sequence ID" value="PSAMB.scaffold7604size7390.g30313.t1"/>
    <property type="gene ID" value="PSAMB.scaffold7604size7390.g30313"/>
</dbReference>
<dbReference type="FunFam" id="2.60.40.10:FF:000962">
    <property type="entry name" value="titin isoform X1"/>
    <property type="match status" value="1"/>
</dbReference>
<dbReference type="InterPro" id="IPR013783">
    <property type="entry name" value="Ig-like_fold"/>
</dbReference>
<dbReference type="PANTHER" id="PTHR47633:SF4">
    <property type="entry name" value="MYOPALLADIN ISOFORM X1"/>
    <property type="match status" value="1"/>
</dbReference>